<evidence type="ECO:0000313" key="5">
    <source>
        <dbReference type="Proteomes" id="UP000649739"/>
    </source>
</evidence>
<reference evidence="4" key="1">
    <citation type="journal article" date="2014" name="Int. J. Syst. Evol. Microbiol.">
        <title>Complete genome sequence of Corynebacterium casei LMG S-19264T (=DSM 44701T), isolated from a smear-ripened cheese.</title>
        <authorList>
            <consortium name="US DOE Joint Genome Institute (JGI-PGF)"/>
            <person name="Walter F."/>
            <person name="Albersmeier A."/>
            <person name="Kalinowski J."/>
            <person name="Ruckert C."/>
        </authorList>
    </citation>
    <scope>NUCLEOTIDE SEQUENCE</scope>
    <source>
        <strain evidence="4">JCM 3090</strain>
    </source>
</reference>
<feature type="compositionally biased region" description="Polar residues" evidence="1">
    <location>
        <begin position="802"/>
        <end position="814"/>
    </location>
</feature>
<name>A0A8J3F8V8_9ACTN</name>
<dbReference type="InterPro" id="IPR027417">
    <property type="entry name" value="P-loop_NTPase"/>
</dbReference>
<feature type="domain" description="Helicase HerA central" evidence="3">
    <location>
        <begin position="432"/>
        <end position="503"/>
    </location>
</feature>
<evidence type="ECO:0000256" key="1">
    <source>
        <dbReference type="SAM" id="MobiDB-lite"/>
    </source>
</evidence>
<dbReference type="PANTHER" id="PTHR30121">
    <property type="entry name" value="UNCHARACTERIZED PROTEIN YJGR-RELATED"/>
    <property type="match status" value="1"/>
</dbReference>
<feature type="chain" id="PRO_5035203023" description="Helicase HerA central domain-containing protein" evidence="2">
    <location>
        <begin position="21"/>
        <end position="843"/>
    </location>
</feature>
<feature type="compositionally biased region" description="Basic and acidic residues" evidence="1">
    <location>
        <begin position="817"/>
        <end position="843"/>
    </location>
</feature>
<proteinExistence type="predicted"/>
<keyword evidence="2" id="KW-0732">Signal</keyword>
<dbReference type="EMBL" id="BMQB01000003">
    <property type="protein sequence ID" value="GGJ90012.1"/>
    <property type="molecule type" value="Genomic_DNA"/>
</dbReference>
<accession>A0A8J3F8V8</accession>
<dbReference type="PANTHER" id="PTHR30121:SF6">
    <property type="entry name" value="SLR6007 PROTEIN"/>
    <property type="match status" value="1"/>
</dbReference>
<protein>
    <recommendedName>
        <fullName evidence="3">Helicase HerA central domain-containing protein</fullName>
    </recommendedName>
</protein>
<reference evidence="4" key="2">
    <citation type="submission" date="2020-09" db="EMBL/GenBank/DDBJ databases">
        <authorList>
            <person name="Sun Q."/>
            <person name="Ohkuma M."/>
        </authorList>
    </citation>
    <scope>NUCLEOTIDE SEQUENCE</scope>
    <source>
        <strain evidence="4">JCM 3090</strain>
    </source>
</reference>
<dbReference type="CDD" id="cd01127">
    <property type="entry name" value="TrwB_TraG_TraD_VirD4"/>
    <property type="match status" value="1"/>
</dbReference>
<evidence type="ECO:0000259" key="3">
    <source>
        <dbReference type="Pfam" id="PF01935"/>
    </source>
</evidence>
<gene>
    <name evidence="4" type="ORF">GCM10010123_19820</name>
</gene>
<sequence length="843" mass="90336">MQPSTFFSVLLAAPASPAPAIQPPNLDPAAVGGNIVAWATARPWLLAALAAITVSAVALRQVVGNLRHLRSADGARLVMIAPPPQVDPAGAGVFWSNLAGILRPARGKRLRYGTPHVAFEYRWAGRQLTISVWVPGTIPPGAVEAAARAAWPGATVTTLDDPAPPLPDGGTAVGGQLTLSDAEWLPINTDHDADPLRPLIAAAGRLRDDEHAIVQVLARPAAPRRYARARRAAGRLRAGKPAVAGGVDPGAAVRGVVDVFLPGPPATARAGAAGPRHPGVDRDVRAIMEKTAGQLWQAGIRYAITTTPRGTRTPSAQHRQQIAARLGGIGSGIASAFAVYSGRNQLARRHRLHQPAAAVADRRLGAGFLLGTDELAVLAGLPHDLAVPGLDRARAKAVPAPIEVPTGGRGTKPLGLAEVGGHKVAVKVTDARYHTHMVGQTGSGKSTLLARLILADIDAYRGTIVVDPHGDLVTDVLERMDPKHADRVTLFDPDQPNPPALNPLDGDDHDLMVDNIVAIFSSIFSKAWGPRMDDVMRVSCLTLLRKANVTLQHIPPLLNSEQFRAELTADLDDPDGLDGFWQWYDTMSPAMRSQVIGPVLSRLRSFLLRDFVKRTMKWPKSSFDMGKVLDGGILLVRIPKGVLGEDTSKLLGSLILARVWQAATARASLAPEKRRDASIYLDEAQNFLTLAGSLDTMLAEARKYRLAMVLAHQDLAQFPRELLAAVSANARNKVFFSVAPEDARVLARHTMPELDEHDLTHLDAYTAVGRLVVDGRQTAPFTLKTLPPAPVVGAVTAIRQSAASRVPQQRQSGIDQLVERTAKVEAQRRERARRERRDPVNGS</sequence>
<dbReference type="RefSeq" id="WP_189169759.1">
    <property type="nucleotide sequence ID" value="NZ_BMQB01000003.1"/>
</dbReference>
<evidence type="ECO:0000256" key="2">
    <source>
        <dbReference type="SAM" id="SignalP"/>
    </source>
</evidence>
<dbReference type="AlphaFoldDB" id="A0A8J3F8V8"/>
<organism evidence="4 5">
    <name type="scientific">Pilimelia anulata</name>
    <dbReference type="NCBI Taxonomy" id="53371"/>
    <lineage>
        <taxon>Bacteria</taxon>
        <taxon>Bacillati</taxon>
        <taxon>Actinomycetota</taxon>
        <taxon>Actinomycetes</taxon>
        <taxon>Micromonosporales</taxon>
        <taxon>Micromonosporaceae</taxon>
        <taxon>Pilimelia</taxon>
    </lineage>
</organism>
<dbReference type="InterPro" id="IPR051162">
    <property type="entry name" value="T4SS_component"/>
</dbReference>
<feature type="region of interest" description="Disordered" evidence="1">
    <location>
        <begin position="802"/>
        <end position="843"/>
    </location>
</feature>
<keyword evidence="5" id="KW-1185">Reference proteome</keyword>
<comment type="caution">
    <text evidence="4">The sequence shown here is derived from an EMBL/GenBank/DDBJ whole genome shotgun (WGS) entry which is preliminary data.</text>
</comment>
<dbReference type="SUPFAM" id="SSF52540">
    <property type="entry name" value="P-loop containing nucleoside triphosphate hydrolases"/>
    <property type="match status" value="1"/>
</dbReference>
<dbReference type="Gene3D" id="3.40.50.300">
    <property type="entry name" value="P-loop containing nucleotide triphosphate hydrolases"/>
    <property type="match status" value="2"/>
</dbReference>
<evidence type="ECO:0000313" key="4">
    <source>
        <dbReference type="EMBL" id="GGJ90012.1"/>
    </source>
</evidence>
<dbReference type="Proteomes" id="UP000649739">
    <property type="component" value="Unassembled WGS sequence"/>
</dbReference>
<dbReference type="InterPro" id="IPR002789">
    <property type="entry name" value="HerA_central"/>
</dbReference>
<dbReference type="Pfam" id="PF01935">
    <property type="entry name" value="DUF87"/>
    <property type="match status" value="1"/>
</dbReference>
<feature type="signal peptide" evidence="2">
    <location>
        <begin position="1"/>
        <end position="20"/>
    </location>
</feature>